<feature type="compositionally biased region" description="Polar residues" evidence="1">
    <location>
        <begin position="1041"/>
        <end position="1059"/>
    </location>
</feature>
<organism evidence="4 5">
    <name type="scientific">Drosophila yakuba</name>
    <name type="common">Fruit fly</name>
    <dbReference type="NCBI Taxonomy" id="7245"/>
    <lineage>
        <taxon>Eukaryota</taxon>
        <taxon>Metazoa</taxon>
        <taxon>Ecdysozoa</taxon>
        <taxon>Arthropoda</taxon>
        <taxon>Hexapoda</taxon>
        <taxon>Insecta</taxon>
        <taxon>Pterygota</taxon>
        <taxon>Neoptera</taxon>
        <taxon>Endopterygota</taxon>
        <taxon>Diptera</taxon>
        <taxon>Brachycera</taxon>
        <taxon>Muscomorpha</taxon>
        <taxon>Ephydroidea</taxon>
        <taxon>Drosophilidae</taxon>
        <taxon>Drosophila</taxon>
        <taxon>Sophophora</taxon>
    </lineage>
</organism>
<dbReference type="Gene3D" id="3.40.50.10190">
    <property type="entry name" value="BRCT domain"/>
    <property type="match status" value="2"/>
</dbReference>
<reference evidence="4 5" key="1">
    <citation type="journal article" date="2007" name="Nature">
        <title>Evolution of genes and genomes on the Drosophila phylogeny.</title>
        <authorList>
            <consortium name="Drosophila 12 Genomes Consortium"/>
            <person name="Clark A.G."/>
            <person name="Eisen M.B."/>
            <person name="Smith D.R."/>
            <person name="Bergman C.M."/>
            <person name="Oliver B."/>
            <person name="Markow T.A."/>
            <person name="Kaufman T.C."/>
            <person name="Kellis M."/>
            <person name="Gelbart W."/>
            <person name="Iyer V.N."/>
            <person name="Pollard D.A."/>
            <person name="Sackton T.B."/>
            <person name="Larracuente A.M."/>
            <person name="Singh N.D."/>
            <person name="Abad J.P."/>
            <person name="Abt D.N."/>
            <person name="Adryan B."/>
            <person name="Aguade M."/>
            <person name="Akashi H."/>
            <person name="Anderson W.W."/>
            <person name="Aquadro C.F."/>
            <person name="Ardell D.H."/>
            <person name="Arguello R."/>
            <person name="Artieri C.G."/>
            <person name="Barbash D.A."/>
            <person name="Barker D."/>
            <person name="Barsanti P."/>
            <person name="Batterham P."/>
            <person name="Batzoglou S."/>
            <person name="Begun D."/>
            <person name="Bhutkar A."/>
            <person name="Blanco E."/>
            <person name="Bosak S.A."/>
            <person name="Bradley R.K."/>
            <person name="Brand A.D."/>
            <person name="Brent M.R."/>
            <person name="Brooks A.N."/>
            <person name="Brown R.H."/>
            <person name="Butlin R.K."/>
            <person name="Caggese C."/>
            <person name="Calvi B.R."/>
            <person name="Bernardo de Carvalho A."/>
            <person name="Caspi A."/>
            <person name="Castrezana S."/>
            <person name="Celniker S.E."/>
            <person name="Chang J.L."/>
            <person name="Chapple C."/>
            <person name="Chatterji S."/>
            <person name="Chinwalla A."/>
            <person name="Civetta A."/>
            <person name="Clifton S.W."/>
            <person name="Comeron J.M."/>
            <person name="Costello J.C."/>
            <person name="Coyne J.A."/>
            <person name="Daub J."/>
            <person name="David R.G."/>
            <person name="Delcher A.L."/>
            <person name="Delehaunty K."/>
            <person name="Do C.B."/>
            <person name="Ebling H."/>
            <person name="Edwards K."/>
            <person name="Eickbush T."/>
            <person name="Evans J.D."/>
            <person name="Filipski A."/>
            <person name="Findeiss S."/>
            <person name="Freyhult E."/>
            <person name="Fulton L."/>
            <person name="Fulton R."/>
            <person name="Garcia A.C."/>
            <person name="Gardiner A."/>
            <person name="Garfield D.A."/>
            <person name="Garvin B.E."/>
            <person name="Gibson G."/>
            <person name="Gilbert D."/>
            <person name="Gnerre S."/>
            <person name="Godfrey J."/>
            <person name="Good R."/>
            <person name="Gotea V."/>
            <person name="Gravely B."/>
            <person name="Greenberg A.J."/>
            <person name="Griffiths-Jones S."/>
            <person name="Gross S."/>
            <person name="Guigo R."/>
            <person name="Gustafson E.A."/>
            <person name="Haerty W."/>
            <person name="Hahn M.W."/>
            <person name="Halligan D.L."/>
            <person name="Halpern A.L."/>
            <person name="Halter G.M."/>
            <person name="Han M.V."/>
            <person name="Heger A."/>
            <person name="Hillier L."/>
            <person name="Hinrichs A.S."/>
            <person name="Holmes I."/>
            <person name="Hoskins R.A."/>
            <person name="Hubisz M.J."/>
            <person name="Hultmark D."/>
            <person name="Huntley M.A."/>
            <person name="Jaffe D.B."/>
            <person name="Jagadeeshan S."/>
            <person name="Jeck W.R."/>
            <person name="Johnson J."/>
            <person name="Jones C.D."/>
            <person name="Jordan W.C."/>
            <person name="Karpen G.H."/>
            <person name="Kataoka E."/>
            <person name="Keightley P.D."/>
            <person name="Kheradpour P."/>
            <person name="Kirkness E.F."/>
            <person name="Koerich L.B."/>
            <person name="Kristiansen K."/>
            <person name="Kudrna D."/>
            <person name="Kulathinal R.J."/>
            <person name="Kumar S."/>
            <person name="Kwok R."/>
            <person name="Lander E."/>
            <person name="Langley C.H."/>
            <person name="Lapoint R."/>
            <person name="Lazzaro B.P."/>
            <person name="Lee S.J."/>
            <person name="Levesque L."/>
            <person name="Li R."/>
            <person name="Lin C.F."/>
            <person name="Lin M.F."/>
            <person name="Lindblad-Toh K."/>
            <person name="Llopart A."/>
            <person name="Long M."/>
            <person name="Low L."/>
            <person name="Lozovsky E."/>
            <person name="Lu J."/>
            <person name="Luo M."/>
            <person name="Machado C.A."/>
            <person name="Makalowski W."/>
            <person name="Marzo M."/>
            <person name="Matsuda M."/>
            <person name="Matzkin L."/>
            <person name="McAllister B."/>
            <person name="McBride C.S."/>
            <person name="McKernan B."/>
            <person name="McKernan K."/>
            <person name="Mendez-Lago M."/>
            <person name="Minx P."/>
            <person name="Mollenhauer M.U."/>
            <person name="Montooth K."/>
            <person name="Mount S.M."/>
            <person name="Mu X."/>
            <person name="Myers E."/>
            <person name="Negre B."/>
            <person name="Newfeld S."/>
            <person name="Nielsen R."/>
            <person name="Noor M.A."/>
            <person name="O'Grady P."/>
            <person name="Pachter L."/>
            <person name="Papaceit M."/>
            <person name="Parisi M.J."/>
            <person name="Parisi M."/>
            <person name="Parts L."/>
            <person name="Pedersen J.S."/>
            <person name="Pesole G."/>
            <person name="Phillippy A.M."/>
            <person name="Ponting C.P."/>
            <person name="Pop M."/>
            <person name="Porcelli D."/>
            <person name="Powell J.R."/>
            <person name="Prohaska S."/>
            <person name="Pruitt K."/>
            <person name="Puig M."/>
            <person name="Quesneville H."/>
            <person name="Ram K.R."/>
            <person name="Rand D."/>
            <person name="Rasmussen M.D."/>
            <person name="Reed L.K."/>
            <person name="Reenan R."/>
            <person name="Reily A."/>
            <person name="Remington K.A."/>
            <person name="Rieger T.T."/>
            <person name="Ritchie M.G."/>
            <person name="Robin C."/>
            <person name="Rogers Y.H."/>
            <person name="Rohde C."/>
            <person name="Rozas J."/>
            <person name="Rubenfield M.J."/>
            <person name="Ruiz A."/>
            <person name="Russo S."/>
            <person name="Salzberg S.L."/>
            <person name="Sanchez-Gracia A."/>
            <person name="Saranga D.J."/>
            <person name="Sato H."/>
            <person name="Schaeffer S.W."/>
            <person name="Schatz M.C."/>
            <person name="Schlenke T."/>
            <person name="Schwartz R."/>
            <person name="Segarra C."/>
            <person name="Singh R.S."/>
            <person name="Sirot L."/>
            <person name="Sirota M."/>
            <person name="Sisneros N.B."/>
            <person name="Smith C.D."/>
            <person name="Smith T.F."/>
            <person name="Spieth J."/>
            <person name="Stage D.E."/>
            <person name="Stark A."/>
            <person name="Stephan W."/>
            <person name="Strausberg R.L."/>
            <person name="Strempel S."/>
            <person name="Sturgill D."/>
            <person name="Sutton G."/>
            <person name="Sutton G.G."/>
            <person name="Tao W."/>
            <person name="Teichmann S."/>
            <person name="Tobari Y.N."/>
            <person name="Tomimura Y."/>
            <person name="Tsolas J.M."/>
            <person name="Valente V.L."/>
            <person name="Venter E."/>
            <person name="Venter J.C."/>
            <person name="Vicario S."/>
            <person name="Vieira F.G."/>
            <person name="Vilella A.J."/>
            <person name="Villasante A."/>
            <person name="Walenz B."/>
            <person name="Wang J."/>
            <person name="Wasserman M."/>
            <person name="Watts T."/>
            <person name="Wilson D."/>
            <person name="Wilson R.K."/>
            <person name="Wing R.A."/>
            <person name="Wolfner M.F."/>
            <person name="Wong A."/>
            <person name="Wong G.K."/>
            <person name="Wu C.I."/>
            <person name="Wu G."/>
            <person name="Yamamoto D."/>
            <person name="Yang H.P."/>
            <person name="Yang S.P."/>
            <person name="Yorke J.A."/>
            <person name="Yoshida K."/>
            <person name="Zdobnov E."/>
            <person name="Zhang P."/>
            <person name="Zhang Y."/>
            <person name="Zimin A.V."/>
            <person name="Baldwin J."/>
            <person name="Abdouelleil A."/>
            <person name="Abdulkadir J."/>
            <person name="Abebe A."/>
            <person name="Abera B."/>
            <person name="Abreu J."/>
            <person name="Acer S.C."/>
            <person name="Aftuck L."/>
            <person name="Alexander A."/>
            <person name="An P."/>
            <person name="Anderson E."/>
            <person name="Anderson S."/>
            <person name="Arachi H."/>
            <person name="Azer M."/>
            <person name="Bachantsang P."/>
            <person name="Barry A."/>
            <person name="Bayul T."/>
            <person name="Berlin A."/>
            <person name="Bessette D."/>
            <person name="Bloom T."/>
            <person name="Blye J."/>
            <person name="Boguslavskiy L."/>
            <person name="Bonnet C."/>
            <person name="Boukhgalter B."/>
            <person name="Bourzgui I."/>
            <person name="Brown A."/>
            <person name="Cahill P."/>
            <person name="Channer S."/>
            <person name="Cheshatsang Y."/>
            <person name="Chuda L."/>
            <person name="Citroen M."/>
            <person name="Collymore A."/>
            <person name="Cooke P."/>
            <person name="Costello M."/>
            <person name="D'Aco K."/>
            <person name="Daza R."/>
            <person name="De Haan G."/>
            <person name="DeGray S."/>
            <person name="DeMaso C."/>
            <person name="Dhargay N."/>
            <person name="Dooley K."/>
            <person name="Dooley E."/>
            <person name="Doricent M."/>
            <person name="Dorje P."/>
            <person name="Dorjee K."/>
            <person name="Dupes A."/>
            <person name="Elong R."/>
            <person name="Falk J."/>
            <person name="Farina A."/>
            <person name="Faro S."/>
            <person name="Ferguson D."/>
            <person name="Fisher S."/>
            <person name="Foley C.D."/>
            <person name="Franke A."/>
            <person name="Friedrich D."/>
            <person name="Gadbois L."/>
            <person name="Gearin G."/>
            <person name="Gearin C.R."/>
            <person name="Giannoukos G."/>
            <person name="Goode T."/>
            <person name="Graham J."/>
            <person name="Grandbois E."/>
            <person name="Grewal S."/>
            <person name="Gyaltsen K."/>
            <person name="Hafez N."/>
            <person name="Hagos B."/>
            <person name="Hall J."/>
            <person name="Henson C."/>
            <person name="Hollinger A."/>
            <person name="Honan T."/>
            <person name="Huard M.D."/>
            <person name="Hughes L."/>
            <person name="Hurhula B."/>
            <person name="Husby M.E."/>
            <person name="Kamat A."/>
            <person name="Kanga B."/>
            <person name="Kashin S."/>
            <person name="Khazanovich D."/>
            <person name="Kisner P."/>
            <person name="Lance K."/>
            <person name="Lara M."/>
            <person name="Lee W."/>
            <person name="Lennon N."/>
            <person name="Letendre F."/>
            <person name="LeVine R."/>
            <person name="Lipovsky A."/>
            <person name="Liu X."/>
            <person name="Liu J."/>
            <person name="Liu S."/>
            <person name="Lokyitsang T."/>
            <person name="Lokyitsang Y."/>
            <person name="Lubonja R."/>
            <person name="Lui A."/>
            <person name="MacDonald P."/>
            <person name="Magnisalis V."/>
            <person name="Maru K."/>
            <person name="Matthews C."/>
            <person name="McCusker W."/>
            <person name="McDonough S."/>
            <person name="Mehta T."/>
            <person name="Meldrim J."/>
            <person name="Meneus L."/>
            <person name="Mihai O."/>
            <person name="Mihalev A."/>
            <person name="Mihova T."/>
            <person name="Mittelman R."/>
            <person name="Mlenga V."/>
            <person name="Montmayeur A."/>
            <person name="Mulrain L."/>
            <person name="Navidi A."/>
            <person name="Naylor J."/>
            <person name="Negash T."/>
            <person name="Nguyen T."/>
            <person name="Nguyen N."/>
            <person name="Nicol R."/>
            <person name="Norbu C."/>
            <person name="Norbu N."/>
            <person name="Novod N."/>
            <person name="O'Neill B."/>
            <person name="Osman S."/>
            <person name="Markiewicz E."/>
            <person name="Oyono O.L."/>
            <person name="Patti C."/>
            <person name="Phunkhang P."/>
            <person name="Pierre F."/>
            <person name="Priest M."/>
            <person name="Raghuraman S."/>
            <person name="Rege F."/>
            <person name="Reyes R."/>
            <person name="Rise C."/>
            <person name="Rogov P."/>
            <person name="Ross K."/>
            <person name="Ryan E."/>
            <person name="Settipalli S."/>
            <person name="Shea T."/>
            <person name="Sherpa N."/>
            <person name="Shi L."/>
            <person name="Shih D."/>
            <person name="Sparrow T."/>
            <person name="Spaulding J."/>
            <person name="Stalker J."/>
            <person name="Stange-Thomann N."/>
            <person name="Stavropoulos S."/>
            <person name="Stone C."/>
            <person name="Strader C."/>
            <person name="Tesfaye S."/>
            <person name="Thomson T."/>
            <person name="Thoulutsang Y."/>
            <person name="Thoulutsang D."/>
            <person name="Topham K."/>
            <person name="Topping I."/>
            <person name="Tsamla T."/>
            <person name="Vassiliev H."/>
            <person name="Vo A."/>
            <person name="Wangchuk T."/>
            <person name="Wangdi T."/>
            <person name="Weiand M."/>
            <person name="Wilkinson J."/>
            <person name="Wilson A."/>
            <person name="Yadav S."/>
            <person name="Young G."/>
            <person name="Yu Q."/>
            <person name="Zembek L."/>
            <person name="Zhong D."/>
            <person name="Zimmer A."/>
            <person name="Zwirko Z."/>
            <person name="Jaffe D.B."/>
            <person name="Alvarez P."/>
            <person name="Brockman W."/>
            <person name="Butler J."/>
            <person name="Chin C."/>
            <person name="Gnerre S."/>
            <person name="Grabherr M."/>
            <person name="Kleber M."/>
            <person name="Mauceli E."/>
            <person name="MacCallum I."/>
        </authorList>
    </citation>
    <scope>NUCLEOTIDE SEQUENCE [LARGE SCALE GENOMIC DNA]</scope>
    <source>
        <strain evidence="5">Tai18E2 / Tucson 14021-0261.01</strain>
    </source>
</reference>
<dbReference type="Pfam" id="PF18221">
    <property type="entry name" value="MU2_FHA"/>
    <property type="match status" value="1"/>
</dbReference>
<feature type="compositionally biased region" description="Basic and acidic residues" evidence="1">
    <location>
        <begin position="667"/>
        <end position="676"/>
    </location>
</feature>
<evidence type="ECO:0000256" key="1">
    <source>
        <dbReference type="SAM" id="MobiDB-lite"/>
    </source>
</evidence>
<evidence type="ECO:0000259" key="2">
    <source>
        <dbReference type="Pfam" id="PF16770"/>
    </source>
</evidence>
<keyword evidence="5" id="KW-1185">Reference proteome</keyword>
<feature type="compositionally biased region" description="Basic and acidic residues" evidence="1">
    <location>
        <begin position="747"/>
        <end position="773"/>
    </location>
</feature>
<gene>
    <name evidence="4" type="primary">Dyak\GE20898</name>
    <name evidence="4" type="synonym">dyak_GLEANR_4706</name>
    <name evidence="4" type="synonym">GE20898</name>
    <name evidence="4" type="ORF">Dyak_GE20898</name>
</gene>
<dbReference type="InterPro" id="IPR001357">
    <property type="entry name" value="BRCT_dom"/>
</dbReference>
<sequence length="1331" mass="147186">MLPYSLSSVFGARCSVQGSPARMADVSLFFGGLPAILLEPDTIYRIGRKKGLEISIADESMELAHATACILRRGVVRLAALVGSIFVNDQEKTVVDIGRDDTLAGKVKLRFGNVEARLEIGEDHNEVHDSSGFGECLKDRSTHTTLDSMDIPETQPPSANTSVNTTADSFFIPETQALVFERPSTGGRVSLADDFMIPETQDMLACLPPKPPVVKPSVIPVGDNRDPTMDSDGESSEGSMIRMCTQDYNEDAIDDFDASQVLCDVLLPLPPPAKPMEPIDKKEDKRDQLDTTDMEISALNWSASDSKCCALSSTKADEVLPRGDACITPDLTGPSVDRNICTPDLFDLIMGREGRDGSNSPDPFVRPTDKTNTATPQFGGVKQLVVATIETPTATPDTDNSSSQEKNQDIVATQRFPRHKLLESDEEHNEQSNQDFVATQAFNLGRPQAQEDKETNQDFIATQAFNLGRPQITDSPKHSTANDSCNQDFIETQAFNLGSPQANNFFGLPKDNETSNQDLIATQVFPAKINSSRCQDFIATQPFHVVNQHSVSLRDKENIPLDDIAKVATDSKFFEEPCEEIEAVLNEMISGTVVTSPVNPNEEPIKFVEPCVIKDKNHYQKICQIEGVFSNSSNKSRWRTEKSGDRRRKRVAKSESPPATPSRKNRRISEGSERPESNLIKRRNNLSDKKSEALNKSVILGQDVDSIPEEETQKDKANDPFIKVANQWQSRRSRIQNRSDTPGSSLERNEANALERNEANAEVVDKSNEEQPTKSKRGRKAKKAETNKADTSKDIPKPTTRTRRQTSDEDAQASDREKGRKAKKAASSKADASKNISKGVTRVTRQNSADDVEVHREESSVQTENEKKVKKAKSSKEETSKDIAKPKPRTRRQTADEDAATPKAEKETQVRVDKAKDMPKPAARTRRKASIEQAESTEEIVKPKRGRKHKETETNQVFAPVEKSMTRTRRKTIVEDSATLTEVKPADALIKRAVVRISRASIENPASSSTARITRAAKSRSATPSIEEPSSSTAAAKGPNVSATTRAPKTVRAATSSSAAPKADQSSTSFGSSRGSKRLASREEPTSSSVTTKKPKILADEDVLKNRSGATTTRFSQPDFDPLRAFNLYVRKAKTTGKIKIAFTMCNRPALESVLKSLKHVMEVTEDPLQCDLLMMDKGERTYKFLTVIASNKPVLSTNWLHSVKKTRSIDIKADHLFSDATFEETFKFKPSSVLEHPRLLYGLHFMLGEDIVPKATEMKVIIQSAGGKVHIHPPSLAISVELYVVTTSKDTKSKRRLNNYEKVHFIKAEAVMQALVQHNIEKLQEFKLKL</sequence>
<feature type="compositionally biased region" description="Basic and acidic residues" evidence="1">
    <location>
        <begin position="852"/>
        <end position="867"/>
    </location>
</feature>
<feature type="compositionally biased region" description="Basic and acidic residues" evidence="1">
    <location>
        <begin position="874"/>
        <end position="885"/>
    </location>
</feature>
<dbReference type="GO" id="GO:0090052">
    <property type="term" value="P:regulation of pericentric heterochromatin formation"/>
    <property type="evidence" value="ECO:0007669"/>
    <property type="project" value="EnsemblMetazoa"/>
</dbReference>
<dbReference type="CDD" id="cd17744">
    <property type="entry name" value="BRCT_MDC1_rpt1"/>
    <property type="match status" value="1"/>
</dbReference>
<dbReference type="Proteomes" id="UP000002282">
    <property type="component" value="Chromosome 3L"/>
</dbReference>
<dbReference type="InterPro" id="IPR040513">
    <property type="entry name" value="MU2_FHA"/>
</dbReference>
<dbReference type="GO" id="GO:0000775">
    <property type="term" value="C:chromosome, centromeric region"/>
    <property type="evidence" value="ECO:0007669"/>
    <property type="project" value="EnsemblMetazoa"/>
</dbReference>
<feature type="domain" description="BRCT" evidence="2">
    <location>
        <begin position="1132"/>
        <end position="1210"/>
    </location>
</feature>
<feature type="compositionally biased region" description="Basic and acidic residues" evidence="1">
    <location>
        <begin position="783"/>
        <end position="796"/>
    </location>
</feature>
<feature type="compositionally biased region" description="Basic and acidic residues" evidence="1">
    <location>
        <begin position="903"/>
        <end position="919"/>
    </location>
</feature>
<protein>
    <submittedName>
        <fullName evidence="4">Uncharacterized protein, isoform B</fullName>
    </submittedName>
</protein>
<dbReference type="GO" id="GO:0006302">
    <property type="term" value="P:double-strand break repair"/>
    <property type="evidence" value="ECO:0007669"/>
    <property type="project" value="EnsemblMetazoa"/>
</dbReference>
<dbReference type="GO" id="GO:0003713">
    <property type="term" value="F:transcription coactivator activity"/>
    <property type="evidence" value="ECO:0007669"/>
    <property type="project" value="EnsemblMetazoa"/>
</dbReference>
<dbReference type="CDD" id="cd18432">
    <property type="entry name" value="BRCT_PAXIP1_rpt6_like"/>
    <property type="match status" value="1"/>
</dbReference>
<name>A0A0R1DZT0_DROYA</name>
<evidence type="ECO:0000313" key="4">
    <source>
        <dbReference type="EMBL" id="KRK00818.1"/>
    </source>
</evidence>
<feature type="compositionally biased region" description="Polar residues" evidence="1">
    <location>
        <begin position="835"/>
        <end position="849"/>
    </location>
</feature>
<feature type="region of interest" description="Disordered" evidence="1">
    <location>
        <begin position="634"/>
        <end position="689"/>
    </location>
</feature>
<feature type="compositionally biased region" description="Low complexity" evidence="1">
    <location>
        <begin position="1006"/>
        <end position="1023"/>
    </location>
</feature>
<dbReference type="InterPro" id="IPR036420">
    <property type="entry name" value="BRCT_dom_sf"/>
</dbReference>
<dbReference type="GO" id="GO:0000791">
    <property type="term" value="C:euchromatin"/>
    <property type="evidence" value="ECO:0007669"/>
    <property type="project" value="EnsemblMetazoa"/>
</dbReference>
<feature type="region of interest" description="Disordered" evidence="1">
    <location>
        <begin position="727"/>
        <end position="966"/>
    </location>
</feature>
<dbReference type="Pfam" id="PF16770">
    <property type="entry name" value="RTT107_BRCT_5"/>
    <property type="match status" value="1"/>
</dbReference>
<dbReference type="Gene3D" id="2.60.200.20">
    <property type="match status" value="1"/>
</dbReference>
<evidence type="ECO:0000313" key="5">
    <source>
        <dbReference type="Proteomes" id="UP000002282"/>
    </source>
</evidence>
<reference evidence="4 5" key="2">
    <citation type="journal article" date="2007" name="PLoS Biol.">
        <title>Principles of genome evolution in the Drosophila melanogaster species group.</title>
        <authorList>
            <person name="Ranz J.M."/>
            <person name="Maurin D."/>
            <person name="Chan Y.S."/>
            <person name="von Grotthuss M."/>
            <person name="Hillier L.W."/>
            <person name="Roote J."/>
            <person name="Ashburner M."/>
            <person name="Bergman C.M."/>
        </authorList>
    </citation>
    <scope>NUCLEOTIDE SEQUENCE [LARGE SCALE GENOMIC DNA]</scope>
    <source>
        <strain evidence="5">Tai18E2 / Tucson 14021-0261.01</strain>
    </source>
</reference>
<dbReference type="GO" id="GO:0045944">
    <property type="term" value="P:positive regulation of transcription by RNA polymerase II"/>
    <property type="evidence" value="ECO:0007669"/>
    <property type="project" value="EnsemblMetazoa"/>
</dbReference>
<feature type="domain" description="Mutator 2 fork head associated" evidence="3">
    <location>
        <begin position="28"/>
        <end position="120"/>
    </location>
</feature>
<feature type="region of interest" description="Disordered" evidence="1">
    <location>
        <begin position="352"/>
        <end position="376"/>
    </location>
</feature>
<accession>A0A0R1DZT0</accession>
<dbReference type="SMR" id="A0A0R1DZT0"/>
<dbReference type="OrthoDB" id="342264at2759"/>
<dbReference type="SUPFAM" id="SSF52113">
    <property type="entry name" value="BRCT domain"/>
    <property type="match status" value="1"/>
</dbReference>
<feature type="compositionally biased region" description="Polar residues" evidence="1">
    <location>
        <begin position="727"/>
        <end position="744"/>
    </location>
</feature>
<feature type="region of interest" description="Disordered" evidence="1">
    <location>
        <begin position="217"/>
        <end position="239"/>
    </location>
</feature>
<proteinExistence type="predicted"/>
<feature type="region of interest" description="Disordered" evidence="1">
    <location>
        <begin position="1003"/>
        <end position="1116"/>
    </location>
</feature>
<dbReference type="EMBL" id="CM000159">
    <property type="protein sequence ID" value="KRK00818.1"/>
    <property type="molecule type" value="Genomic_DNA"/>
</dbReference>
<evidence type="ECO:0000259" key="3">
    <source>
        <dbReference type="Pfam" id="PF18221"/>
    </source>
</evidence>
<dbReference type="eggNOG" id="KOG2043">
    <property type="taxonomic scope" value="Eukaryota"/>
</dbReference>